<comment type="caution">
    <text evidence="3">The sequence shown here is derived from an EMBL/GenBank/DDBJ whole genome shotgun (WGS) entry which is preliminary data.</text>
</comment>
<keyword evidence="2" id="KW-1133">Transmembrane helix</keyword>
<dbReference type="EMBL" id="QUSZ01002033">
    <property type="protein sequence ID" value="RHY23716.1"/>
    <property type="molecule type" value="Genomic_DNA"/>
</dbReference>
<feature type="compositionally biased region" description="Low complexity" evidence="1">
    <location>
        <begin position="123"/>
        <end position="151"/>
    </location>
</feature>
<feature type="transmembrane region" description="Helical" evidence="2">
    <location>
        <begin position="343"/>
        <end position="365"/>
    </location>
</feature>
<keyword evidence="2" id="KW-0812">Transmembrane</keyword>
<dbReference type="VEuPathDB" id="FungiDB:H257_10718"/>
<reference evidence="3 4" key="1">
    <citation type="submission" date="2018-08" db="EMBL/GenBank/DDBJ databases">
        <title>Aphanomyces genome sequencing and annotation.</title>
        <authorList>
            <person name="Minardi D."/>
            <person name="Oidtmann B."/>
            <person name="Van Der Giezen M."/>
            <person name="Studholme D.J."/>
        </authorList>
    </citation>
    <scope>NUCLEOTIDE SEQUENCE [LARGE SCALE GENOMIC DNA]</scope>
    <source>
        <strain evidence="3 4">Kv</strain>
    </source>
</reference>
<evidence type="ECO:0000313" key="3">
    <source>
        <dbReference type="EMBL" id="RHY23716.1"/>
    </source>
</evidence>
<accession>A0A397BX70</accession>
<keyword evidence="2" id="KW-0472">Membrane</keyword>
<name>A0A397BX70_APHAT</name>
<feature type="region of interest" description="Disordered" evidence="1">
    <location>
        <begin position="110"/>
        <end position="157"/>
    </location>
</feature>
<protein>
    <submittedName>
        <fullName evidence="3">Uncharacterized protein</fullName>
    </submittedName>
</protein>
<dbReference type="Proteomes" id="UP000265427">
    <property type="component" value="Unassembled WGS sequence"/>
</dbReference>
<evidence type="ECO:0000313" key="4">
    <source>
        <dbReference type="Proteomes" id="UP000265427"/>
    </source>
</evidence>
<evidence type="ECO:0000256" key="2">
    <source>
        <dbReference type="SAM" id="Phobius"/>
    </source>
</evidence>
<dbReference type="AlphaFoldDB" id="A0A397BX70"/>
<evidence type="ECO:0000256" key="1">
    <source>
        <dbReference type="SAM" id="MobiDB-lite"/>
    </source>
</evidence>
<sequence>MLILTIQGCHPRRMGITFHFATAQSIMQRVAMLVLAIAASTAFGRECDTTDFSPYTTQWLQCRLAANLPVTPTGTDMLNACKFNDCVVWYKQIAKLSCTLNGSPTTELGTMCTPLTTPPTTTPKPATTTPKPATTTPKPAVTPSVAPATTTRKPSGGGDVPCVDADYAPLSAIFKTCRSDSGIVNLTKTNLPVYCSYASCVTYVRSYATLTCTEDGDPVSMIATVCDPYVKDTPTTTKATSGGSAGSECTANDTPTSFPKQLQSCLYVAGLTAVPTSLSGLVGLCSFNDCTLALKMYAGLTCTVQGLPASVVATACVGATTAKPTATIEAPTSSVAPTTTKPLVISTTSATVVGSYVVVAVVALLL</sequence>
<organism evidence="3 4">
    <name type="scientific">Aphanomyces astaci</name>
    <name type="common">Crayfish plague agent</name>
    <dbReference type="NCBI Taxonomy" id="112090"/>
    <lineage>
        <taxon>Eukaryota</taxon>
        <taxon>Sar</taxon>
        <taxon>Stramenopiles</taxon>
        <taxon>Oomycota</taxon>
        <taxon>Saprolegniomycetes</taxon>
        <taxon>Saprolegniales</taxon>
        <taxon>Verrucalvaceae</taxon>
        <taxon>Aphanomyces</taxon>
    </lineage>
</organism>
<gene>
    <name evidence="3" type="ORF">DYB36_001557</name>
</gene>
<proteinExistence type="predicted"/>